<dbReference type="Pfam" id="PF18885">
    <property type="entry name" value="DUF5648"/>
    <property type="match status" value="1"/>
</dbReference>
<evidence type="ECO:0000259" key="2">
    <source>
        <dbReference type="Pfam" id="PF18885"/>
    </source>
</evidence>
<evidence type="ECO:0000313" key="3">
    <source>
        <dbReference type="EMBL" id="MDQ2589285.1"/>
    </source>
</evidence>
<keyword evidence="4" id="KW-1185">Reference proteome</keyword>
<sequence>MTAVLVAVTSVVAVTPVATAEVSTQASLNAAFYRLYNPSTGDNYNTTNRNDALSPPAGYTYSSLDAFVSTSPQAGLIPFYRIYSPQRKDRYHTASWDEVVAATTTQGYIYEGVSAYVYPPNSGSGIPFHRLRHPGNGDHVLMTNPAEVNSAISSGYVYEGVAADVG</sequence>
<proteinExistence type="predicted"/>
<dbReference type="RefSeq" id="WP_306750984.1">
    <property type="nucleotide sequence ID" value="NZ_NSDM01000037.1"/>
</dbReference>
<gene>
    <name evidence="3" type="ORF">CKY47_36260</name>
</gene>
<keyword evidence="1" id="KW-0732">Signal</keyword>
<dbReference type="Proteomes" id="UP001225605">
    <property type="component" value="Unassembled WGS sequence"/>
</dbReference>
<accession>A0ABU0XB09</accession>
<dbReference type="InterPro" id="IPR043708">
    <property type="entry name" value="DUF5648"/>
</dbReference>
<feature type="signal peptide" evidence="1">
    <location>
        <begin position="1"/>
        <end position="20"/>
    </location>
</feature>
<comment type="caution">
    <text evidence="3">The sequence shown here is derived from an EMBL/GenBank/DDBJ whole genome shotgun (WGS) entry which is preliminary data.</text>
</comment>
<organism evidence="3 4">
    <name type="scientific">Saccharothrix yanglingensis</name>
    <dbReference type="NCBI Taxonomy" id="659496"/>
    <lineage>
        <taxon>Bacteria</taxon>
        <taxon>Bacillati</taxon>
        <taxon>Actinomycetota</taxon>
        <taxon>Actinomycetes</taxon>
        <taxon>Pseudonocardiales</taxon>
        <taxon>Pseudonocardiaceae</taxon>
        <taxon>Saccharothrix</taxon>
    </lineage>
</organism>
<evidence type="ECO:0000256" key="1">
    <source>
        <dbReference type="SAM" id="SignalP"/>
    </source>
</evidence>
<feature type="chain" id="PRO_5046392076" description="DUF5648 domain-containing protein" evidence="1">
    <location>
        <begin position="21"/>
        <end position="166"/>
    </location>
</feature>
<protein>
    <recommendedName>
        <fullName evidence="2">DUF5648 domain-containing protein</fullName>
    </recommendedName>
</protein>
<evidence type="ECO:0000313" key="4">
    <source>
        <dbReference type="Proteomes" id="UP001225605"/>
    </source>
</evidence>
<dbReference type="EMBL" id="NSDM01000037">
    <property type="protein sequence ID" value="MDQ2589285.1"/>
    <property type="molecule type" value="Genomic_DNA"/>
</dbReference>
<name>A0ABU0XB09_9PSEU</name>
<reference evidence="3 4" key="1">
    <citation type="submission" date="2017-06" db="EMBL/GenBank/DDBJ databases">
        <title>Cultured bacterium strain Saccharothrix yanglingensis Hhs.015.</title>
        <authorList>
            <person name="Xia Y."/>
        </authorList>
    </citation>
    <scope>NUCLEOTIDE SEQUENCE [LARGE SCALE GENOMIC DNA]</scope>
    <source>
        <strain evidence="3 4">Hhs.015</strain>
    </source>
</reference>
<feature type="domain" description="DUF5648" evidence="2">
    <location>
        <begin position="27"/>
        <end position="117"/>
    </location>
</feature>